<dbReference type="AlphaFoldDB" id="A0A0L7TZW4"/>
<dbReference type="SMR" id="A0A0L7TZW4"/>
<dbReference type="Pfam" id="PF03496">
    <property type="entry name" value="ADPrib_exo_Tox"/>
    <property type="match status" value="1"/>
</dbReference>
<protein>
    <submittedName>
        <fullName evidence="2">Exoenzyme T</fullName>
    </submittedName>
</protein>
<evidence type="ECO:0000313" key="2">
    <source>
        <dbReference type="EMBL" id="OXE34812.1"/>
    </source>
</evidence>
<dbReference type="PROSITE" id="PS51996">
    <property type="entry name" value="TR_MART"/>
    <property type="match status" value="1"/>
</dbReference>
<dbReference type="EMBL" id="NIXT01000006">
    <property type="protein sequence ID" value="OXE34812.1"/>
    <property type="molecule type" value="Genomic_DNA"/>
</dbReference>
<evidence type="ECO:0000313" key="3">
    <source>
        <dbReference type="Proteomes" id="UP000214596"/>
    </source>
</evidence>
<dbReference type="OrthoDB" id="5918307at2"/>
<comment type="caution">
    <text evidence="2">The sequence shown here is derived from an EMBL/GenBank/DDBJ whole genome shotgun (WGS) entry which is preliminary data.</text>
</comment>
<organism evidence="2 3">
    <name type="scientific">Vibrio parahaemolyticus</name>
    <dbReference type="NCBI Taxonomy" id="670"/>
    <lineage>
        <taxon>Bacteria</taxon>
        <taxon>Pseudomonadati</taxon>
        <taxon>Pseudomonadota</taxon>
        <taxon>Gammaproteobacteria</taxon>
        <taxon>Vibrionales</taxon>
        <taxon>Vibrionaceae</taxon>
        <taxon>Vibrio</taxon>
    </lineage>
</organism>
<dbReference type="Proteomes" id="UP000214596">
    <property type="component" value="Unassembled WGS sequence"/>
</dbReference>
<accession>A0A0L7TZW4</accession>
<reference evidence="2 3" key="1">
    <citation type="journal article" date="2017" name="Appl. Environ. Microbiol.">
        <title>Parallel evolution of two clades of a major Atlantic endemic Vibrio parahaemolyticus pathogen lineage by independent acquisition of related pathogenicity islands.</title>
        <authorList>
            <person name="Xu F."/>
            <person name="Gonzalez-Escalona N."/>
            <person name="Drees K.P."/>
            <person name="Sebra R.P."/>
            <person name="Cooper V.S."/>
            <person name="Jones S.H."/>
            <person name="Whistler C.A."/>
        </authorList>
    </citation>
    <scope>NUCLEOTIDE SEQUENCE [LARGE SCALE GENOMIC DNA]</scope>
    <source>
        <strain evidence="2 3">MAVP-3</strain>
    </source>
</reference>
<dbReference type="OMA" id="FRIHSIN"/>
<evidence type="ECO:0000259" key="1">
    <source>
        <dbReference type="Pfam" id="PF03496"/>
    </source>
</evidence>
<dbReference type="Gene3D" id="3.90.176.10">
    <property type="entry name" value="Toxin ADP-ribosyltransferase, Chain A, domain 1"/>
    <property type="match status" value="1"/>
</dbReference>
<gene>
    <name evidence="2" type="ORF">CA163_00445</name>
</gene>
<proteinExistence type="predicted"/>
<sequence>MKVCRIHTENIGSDLKINSDRHSFRIHSINSSISEKQLLEKLKSCFPSARAINNITTHSQRVSSLSAAEKMAVNLYSGDSYESLNRKLRSGQSMTPAEQLLDIGLSKAVAKEPLDVLTKTYRGSRLRDAFGSVAEGEFGVDPAYLSTSRDPEIACEFAEEHKRSAFSVIFGVSGFDMALVNGDTVEAEVLYPKATPMRVLLRDVNKGKESRVLEELSVSETQGHVPALLDALDLAK</sequence>
<feature type="domain" description="ADP ribosyltransferase" evidence="1">
    <location>
        <begin position="61"/>
        <end position="216"/>
    </location>
</feature>
<dbReference type="GeneID" id="1192023"/>
<dbReference type="SUPFAM" id="SSF56399">
    <property type="entry name" value="ADP-ribosylation"/>
    <property type="match status" value="1"/>
</dbReference>
<dbReference type="RefSeq" id="WP_005463241.1">
    <property type="nucleotide sequence ID" value="NZ_CAMFGX010000004.1"/>
</dbReference>
<name>A0A0L7TZW4_VIBPH</name>
<dbReference type="STRING" id="670.ACZ92_02915"/>
<dbReference type="InterPro" id="IPR003540">
    <property type="entry name" value="ADP-ribosyltransferase"/>
</dbReference>
<dbReference type="GO" id="GO:0005576">
    <property type="term" value="C:extracellular region"/>
    <property type="evidence" value="ECO:0007669"/>
    <property type="project" value="InterPro"/>
</dbReference>